<gene>
    <name evidence="1" type="ORF">SDC9_147778</name>
</gene>
<name>A0A645EH27_9ZZZZ</name>
<dbReference type="EMBL" id="VSSQ01046618">
    <property type="protein sequence ID" value="MPN00582.1"/>
    <property type="molecule type" value="Genomic_DNA"/>
</dbReference>
<organism evidence="1">
    <name type="scientific">bioreactor metagenome</name>
    <dbReference type="NCBI Taxonomy" id="1076179"/>
    <lineage>
        <taxon>unclassified sequences</taxon>
        <taxon>metagenomes</taxon>
        <taxon>ecological metagenomes</taxon>
    </lineage>
</organism>
<proteinExistence type="predicted"/>
<comment type="caution">
    <text evidence="1">The sequence shown here is derived from an EMBL/GenBank/DDBJ whole genome shotgun (WGS) entry which is preliminary data.</text>
</comment>
<protein>
    <submittedName>
        <fullName evidence="1">Uncharacterized protein</fullName>
    </submittedName>
</protein>
<dbReference type="AlphaFoldDB" id="A0A645EH27"/>
<reference evidence="1" key="1">
    <citation type="submission" date="2019-08" db="EMBL/GenBank/DDBJ databases">
        <authorList>
            <person name="Kucharzyk K."/>
            <person name="Murdoch R.W."/>
            <person name="Higgins S."/>
            <person name="Loffler F."/>
        </authorList>
    </citation>
    <scope>NUCLEOTIDE SEQUENCE</scope>
</reference>
<sequence length="83" mass="9237">MQQGRPLLRPLPVDPYLRPALGTDIPFAALFKKQRMAAPDASIVNIYITPRAAANEIGAHQYITALLGIVRRQEFDVPRITVL</sequence>
<evidence type="ECO:0000313" key="1">
    <source>
        <dbReference type="EMBL" id="MPN00582.1"/>
    </source>
</evidence>
<accession>A0A645EH27</accession>